<keyword evidence="2" id="KW-1185">Reference proteome</keyword>
<dbReference type="EMBL" id="MU253825">
    <property type="protein sequence ID" value="KAG9245926.1"/>
    <property type="molecule type" value="Genomic_DNA"/>
</dbReference>
<comment type="caution">
    <text evidence="1">The sequence shown here is derived from an EMBL/GenBank/DDBJ whole genome shotgun (WGS) entry which is preliminary data.</text>
</comment>
<sequence>MRMYKFKVEDDNFTNDALAAWACIRLDRLQPGYRFVRLMDCKGLVSDGILLVKFEKIVS</sequence>
<dbReference type="Proteomes" id="UP000887226">
    <property type="component" value="Unassembled WGS sequence"/>
</dbReference>
<accession>A0A9P8CHX9</accession>
<gene>
    <name evidence="1" type="ORF">BJ878DRAFT_324786</name>
</gene>
<dbReference type="AlphaFoldDB" id="A0A9P8CHX9"/>
<proteinExistence type="predicted"/>
<dbReference type="Gene3D" id="2.60.40.150">
    <property type="entry name" value="C2 domain"/>
    <property type="match status" value="1"/>
</dbReference>
<evidence type="ECO:0000313" key="2">
    <source>
        <dbReference type="Proteomes" id="UP000887226"/>
    </source>
</evidence>
<reference evidence="1" key="1">
    <citation type="journal article" date="2021" name="IMA Fungus">
        <title>Genomic characterization of three marine fungi, including Emericellopsis atlantica sp. nov. with signatures of a generalist lifestyle and marine biomass degradation.</title>
        <authorList>
            <person name="Hagestad O.C."/>
            <person name="Hou L."/>
            <person name="Andersen J.H."/>
            <person name="Hansen E.H."/>
            <person name="Altermark B."/>
            <person name="Li C."/>
            <person name="Kuhnert E."/>
            <person name="Cox R.J."/>
            <person name="Crous P.W."/>
            <person name="Spatafora J.W."/>
            <person name="Lail K."/>
            <person name="Amirebrahimi M."/>
            <person name="Lipzen A."/>
            <person name="Pangilinan J."/>
            <person name="Andreopoulos W."/>
            <person name="Hayes R.D."/>
            <person name="Ng V."/>
            <person name="Grigoriev I.V."/>
            <person name="Jackson S.A."/>
            <person name="Sutton T.D.S."/>
            <person name="Dobson A.D.W."/>
            <person name="Rama T."/>
        </authorList>
    </citation>
    <scope>NUCLEOTIDE SEQUENCE</scope>
    <source>
        <strain evidence="1">TRa3180A</strain>
    </source>
</reference>
<organism evidence="1 2">
    <name type="scientific">Calycina marina</name>
    <dbReference type="NCBI Taxonomy" id="1763456"/>
    <lineage>
        <taxon>Eukaryota</taxon>
        <taxon>Fungi</taxon>
        <taxon>Dikarya</taxon>
        <taxon>Ascomycota</taxon>
        <taxon>Pezizomycotina</taxon>
        <taxon>Leotiomycetes</taxon>
        <taxon>Helotiales</taxon>
        <taxon>Pezizellaceae</taxon>
        <taxon>Calycina</taxon>
    </lineage>
</organism>
<name>A0A9P8CHX9_9HELO</name>
<protein>
    <submittedName>
        <fullName evidence="1">Uncharacterized protein</fullName>
    </submittedName>
</protein>
<dbReference type="OrthoDB" id="269822at2759"/>
<dbReference type="InterPro" id="IPR035892">
    <property type="entry name" value="C2_domain_sf"/>
</dbReference>
<evidence type="ECO:0000313" key="1">
    <source>
        <dbReference type="EMBL" id="KAG9245926.1"/>
    </source>
</evidence>